<keyword evidence="11" id="KW-1185">Reference proteome</keyword>
<dbReference type="PANTHER" id="PTHR48182">
    <property type="entry name" value="PROTEIN SERAC1"/>
    <property type="match status" value="1"/>
</dbReference>
<dbReference type="AlphaFoldDB" id="K3U9F3"/>
<evidence type="ECO:0000256" key="7">
    <source>
        <dbReference type="ARBA" id="ARBA00023136"/>
    </source>
</evidence>
<dbReference type="SUPFAM" id="SSF53474">
    <property type="entry name" value="alpha/beta-Hydrolases"/>
    <property type="match status" value="1"/>
</dbReference>
<dbReference type="OrthoDB" id="7464126at2759"/>
<dbReference type="InterPro" id="IPR007751">
    <property type="entry name" value="DUF676_lipase-like"/>
</dbReference>
<dbReference type="GO" id="GO:0005739">
    <property type="term" value="C:mitochondrion"/>
    <property type="evidence" value="ECO:0007669"/>
    <property type="project" value="UniProtKB-SubCell"/>
</dbReference>
<comment type="similarity">
    <text evidence="4">Belongs to the putative lipase ROG1 family.</text>
</comment>
<evidence type="ECO:0000256" key="8">
    <source>
        <dbReference type="SAM" id="MobiDB-lite"/>
    </source>
</evidence>
<evidence type="ECO:0000313" key="10">
    <source>
        <dbReference type="EMBL" id="EKJ67871.1"/>
    </source>
</evidence>
<dbReference type="InterPro" id="IPR029058">
    <property type="entry name" value="AB_hydrolase_fold"/>
</dbReference>
<keyword evidence="7" id="KW-0472">Membrane</keyword>
<feature type="compositionally biased region" description="Basic and acidic residues" evidence="8">
    <location>
        <begin position="523"/>
        <end position="534"/>
    </location>
</feature>
<evidence type="ECO:0000256" key="5">
    <source>
        <dbReference type="ARBA" id="ARBA00022824"/>
    </source>
</evidence>
<dbReference type="HOGENOM" id="CLU_535322_0_0_1"/>
<dbReference type="Gene3D" id="3.40.50.1820">
    <property type="entry name" value="alpha/beta hydrolase"/>
    <property type="match status" value="1"/>
</dbReference>
<feature type="region of interest" description="Disordered" evidence="8">
    <location>
        <begin position="518"/>
        <end position="540"/>
    </location>
</feature>
<comment type="caution">
    <text evidence="10">The sequence shown here is derived from an EMBL/GenBank/DDBJ whole genome shotgun (WGS) entry which is preliminary data.</text>
</comment>
<reference evidence="10 11" key="1">
    <citation type="journal article" date="2012" name="PLoS Pathog.">
        <title>Comparative pathogenomics reveals horizontally acquired novel virulence genes in fungi infecting cereal hosts.</title>
        <authorList>
            <person name="Gardiner D.M."/>
            <person name="McDonald M.C."/>
            <person name="Covarelli L."/>
            <person name="Solomon P.S."/>
            <person name="Rusu A.G."/>
            <person name="Marshall M."/>
            <person name="Kazan K."/>
            <person name="Chakraborty S."/>
            <person name="McDonald B.A."/>
            <person name="Manners J.M."/>
        </authorList>
    </citation>
    <scope>NUCLEOTIDE SEQUENCE [LARGE SCALE GENOMIC DNA]</scope>
    <source>
        <strain evidence="10 11">CS3096</strain>
    </source>
</reference>
<evidence type="ECO:0000256" key="6">
    <source>
        <dbReference type="ARBA" id="ARBA00023128"/>
    </source>
</evidence>
<evidence type="ECO:0000313" key="11">
    <source>
        <dbReference type="Proteomes" id="UP000007978"/>
    </source>
</evidence>
<protein>
    <recommendedName>
        <fullName evidence="9">DUF676 domain-containing protein</fullName>
    </recommendedName>
</protein>
<feature type="domain" description="DUF676" evidence="9">
    <location>
        <begin position="38"/>
        <end position="178"/>
    </location>
</feature>
<sequence>MVRKAAPKIGNRKGSENREISRYEITAVYTHPEAKADIVFVHGLNSEPDITWTAKDGTFWPLDLLPAALKGTHANILIYGYNADVYSKGNDRTTSNHFINQHAEDLVTNLMLHRRSQGTSKNPIIWVCHSLGGILVKRALLYSHDVRETHLEDLESIFISTFGLIFLATPHVGSDAAAWGVIVQAMAAALIPRRFFDSEPVLLKTLRKDNETLVNINSHFLDIYQRFEVHMVRENQKTDVKGKKFFVVDAHSAGPPLPGVTYYGIEANHVDMCKFESINSPGFRNIAITLQQWIERAPFLIQERWLAAEEEGRNRALAKVNEIMSPFAAQMYAQGAMLPAYDYNGNGSNAVPRIHSARYSEASLNPGFSYWMANFPINTNSNSSIGPSPGYPQYIQSHKRALITDGPLSSSLPNSFASNTGVWPPFATVGGYASQPTSPRSEMSVPYTSTTPWPSQAPSIAATEPLTWHHVTPVSNVPLGHQAWPPRQTGPWNFYDIAYAPRQQMPPETVHVSKIESLPPENQDIRQEGMESHPADYCQP</sequence>
<evidence type="ECO:0000256" key="2">
    <source>
        <dbReference type="ARBA" id="ARBA00004240"/>
    </source>
</evidence>
<dbReference type="GeneID" id="20370570"/>
<evidence type="ECO:0000256" key="4">
    <source>
        <dbReference type="ARBA" id="ARBA00007920"/>
    </source>
</evidence>
<dbReference type="Proteomes" id="UP000007978">
    <property type="component" value="Chromosome 4"/>
</dbReference>
<dbReference type="RefSeq" id="XP_009263345.1">
    <property type="nucleotide sequence ID" value="XM_009265070.1"/>
</dbReference>
<dbReference type="PANTHER" id="PTHR48182:SF2">
    <property type="entry name" value="PROTEIN SERAC1"/>
    <property type="match status" value="1"/>
</dbReference>
<proteinExistence type="inferred from homology"/>
<name>K3U9F3_FUSPC</name>
<evidence type="ECO:0000256" key="3">
    <source>
        <dbReference type="ARBA" id="ARBA00004370"/>
    </source>
</evidence>
<dbReference type="InterPro" id="IPR052374">
    <property type="entry name" value="SERAC1"/>
</dbReference>
<dbReference type="EMBL" id="AFNW01000615">
    <property type="protein sequence ID" value="EKJ67871.1"/>
    <property type="molecule type" value="Genomic_DNA"/>
</dbReference>
<dbReference type="KEGG" id="fpu:FPSE_11953"/>
<accession>K3U9F3</accession>
<keyword evidence="5" id="KW-0256">Endoplasmic reticulum</keyword>
<dbReference type="Pfam" id="PF05057">
    <property type="entry name" value="DUF676"/>
    <property type="match status" value="1"/>
</dbReference>
<keyword evidence="6" id="KW-0496">Mitochondrion</keyword>
<evidence type="ECO:0000256" key="1">
    <source>
        <dbReference type="ARBA" id="ARBA00004173"/>
    </source>
</evidence>
<dbReference type="GO" id="GO:0016020">
    <property type="term" value="C:membrane"/>
    <property type="evidence" value="ECO:0007669"/>
    <property type="project" value="UniProtKB-SubCell"/>
</dbReference>
<dbReference type="eggNOG" id="KOG2029">
    <property type="taxonomic scope" value="Eukaryota"/>
</dbReference>
<gene>
    <name evidence="10" type="ORF">FPSE_11953</name>
</gene>
<comment type="subcellular location">
    <subcellularLocation>
        <location evidence="2">Endoplasmic reticulum</location>
    </subcellularLocation>
    <subcellularLocation>
        <location evidence="3">Membrane</location>
    </subcellularLocation>
    <subcellularLocation>
        <location evidence="1">Mitochondrion</location>
    </subcellularLocation>
</comment>
<organism evidence="10 11">
    <name type="scientific">Fusarium pseudograminearum (strain CS3096)</name>
    <name type="common">Wheat and barley crown-rot fungus</name>
    <dbReference type="NCBI Taxonomy" id="1028729"/>
    <lineage>
        <taxon>Eukaryota</taxon>
        <taxon>Fungi</taxon>
        <taxon>Dikarya</taxon>
        <taxon>Ascomycota</taxon>
        <taxon>Pezizomycotina</taxon>
        <taxon>Sordariomycetes</taxon>
        <taxon>Hypocreomycetidae</taxon>
        <taxon>Hypocreales</taxon>
        <taxon>Nectriaceae</taxon>
        <taxon>Fusarium</taxon>
    </lineage>
</organism>
<dbReference type="GO" id="GO:0005783">
    <property type="term" value="C:endoplasmic reticulum"/>
    <property type="evidence" value="ECO:0007669"/>
    <property type="project" value="UniProtKB-SubCell"/>
</dbReference>
<evidence type="ECO:0000259" key="9">
    <source>
        <dbReference type="Pfam" id="PF05057"/>
    </source>
</evidence>